<evidence type="ECO:0000313" key="2">
    <source>
        <dbReference type="EMBL" id="CAI9173439.1"/>
    </source>
</evidence>
<sequence length="169" mass="18322">MSSWSREERDTTKSQAGTAGRTLTWGRHRFRAWVAGPVTEGKHAGDRGGVTGRHGRQVQALQWSGARLGETAHARGNARRRPCGFLVCELPLLLKFTCDSKISAWVLSPPSLRTARRPGCAARGNAPAGPNAPALTRLAVTRQLREAARLFEKRRGVGGQRRAPLAGPQ</sequence>
<evidence type="ECO:0000313" key="3">
    <source>
        <dbReference type="Proteomes" id="UP001176941"/>
    </source>
</evidence>
<dbReference type="Proteomes" id="UP001176941">
    <property type="component" value="Chromosome 33"/>
</dbReference>
<protein>
    <submittedName>
        <fullName evidence="2">Uncharacterized protein</fullName>
    </submittedName>
</protein>
<feature type="compositionally biased region" description="Basic and acidic residues" evidence="1">
    <location>
        <begin position="1"/>
        <end position="12"/>
    </location>
</feature>
<feature type="region of interest" description="Disordered" evidence="1">
    <location>
        <begin position="1"/>
        <end position="21"/>
    </location>
</feature>
<dbReference type="EMBL" id="OX459969">
    <property type="protein sequence ID" value="CAI9173439.1"/>
    <property type="molecule type" value="Genomic_DNA"/>
</dbReference>
<proteinExistence type="predicted"/>
<gene>
    <name evidence="2" type="ORF">MRATA1EN1_LOCUS22401</name>
</gene>
<name>A0ABN8ZI60_RANTA</name>
<evidence type="ECO:0000256" key="1">
    <source>
        <dbReference type="SAM" id="MobiDB-lite"/>
    </source>
</evidence>
<accession>A0ABN8ZI60</accession>
<keyword evidence="3" id="KW-1185">Reference proteome</keyword>
<reference evidence="2" key="1">
    <citation type="submission" date="2023-04" db="EMBL/GenBank/DDBJ databases">
        <authorList>
            <consortium name="ELIXIR-Norway"/>
        </authorList>
    </citation>
    <scope>NUCLEOTIDE SEQUENCE [LARGE SCALE GENOMIC DNA]</scope>
</reference>
<organism evidence="2 3">
    <name type="scientific">Rangifer tarandus platyrhynchus</name>
    <name type="common">Svalbard reindeer</name>
    <dbReference type="NCBI Taxonomy" id="3082113"/>
    <lineage>
        <taxon>Eukaryota</taxon>
        <taxon>Metazoa</taxon>
        <taxon>Chordata</taxon>
        <taxon>Craniata</taxon>
        <taxon>Vertebrata</taxon>
        <taxon>Euteleostomi</taxon>
        <taxon>Mammalia</taxon>
        <taxon>Eutheria</taxon>
        <taxon>Laurasiatheria</taxon>
        <taxon>Artiodactyla</taxon>
        <taxon>Ruminantia</taxon>
        <taxon>Pecora</taxon>
        <taxon>Cervidae</taxon>
        <taxon>Odocoileinae</taxon>
        <taxon>Rangifer</taxon>
    </lineage>
</organism>